<reference evidence="3 4" key="1">
    <citation type="journal article" date="2012" name="PLoS ONE">
        <title>Functional divergence in the genus oenococcus as predicted by genome sequencing of the newly-described species, Oenococcus kitaharae.</title>
        <authorList>
            <person name="Borneman A.R."/>
            <person name="McCarthy J.M."/>
            <person name="Chambers P.J."/>
            <person name="Bartowsky E.J."/>
        </authorList>
    </citation>
    <scope>NUCLEOTIDE SEQUENCE [LARGE SCALE GENOMIC DNA]</scope>
    <source>
        <strain evidence="4">DSM17330</strain>
    </source>
</reference>
<dbReference type="AlphaFoldDB" id="G9WG67"/>
<keyword evidence="2" id="KW-0472">Membrane</keyword>
<gene>
    <name evidence="3" type="ORF">OKIT_1598</name>
</gene>
<sequence>MNDNRISLDFELAMIWVKARTTRQGKFNYENLLRWILFFLLIFFLNNLFLPAKSIQAESTGSIRPSAPSAPLAPQTPAPGQADSSIDQNTPIVNLLPDPVLRDIVAKKIGKPIELITVADCLQADITITTDQFLQITSTAGLEYFRSIRIEVLADKNNETLWNNKPASFSWSKWFGTANDF</sequence>
<evidence type="ECO:0000256" key="2">
    <source>
        <dbReference type="SAM" id="Phobius"/>
    </source>
</evidence>
<accession>G9WG67</accession>
<keyword evidence="4" id="KW-1185">Reference proteome</keyword>
<protein>
    <submittedName>
        <fullName evidence="3">Uncharacterized protein</fullName>
    </submittedName>
</protein>
<evidence type="ECO:0000256" key="1">
    <source>
        <dbReference type="SAM" id="MobiDB-lite"/>
    </source>
</evidence>
<evidence type="ECO:0000313" key="4">
    <source>
        <dbReference type="Proteomes" id="UP000004959"/>
    </source>
</evidence>
<dbReference type="Proteomes" id="UP000004959">
    <property type="component" value="Chromosome"/>
</dbReference>
<dbReference type="PATRIC" id="fig|1045004.4.peg.1569"/>
<comment type="caution">
    <text evidence="3">The sequence shown here is derived from an EMBL/GenBank/DDBJ whole genome shotgun (WGS) entry which is preliminary data.</text>
</comment>
<organism evidence="3 4">
    <name type="scientific">Oenococcus kitaharae DSM 17330</name>
    <dbReference type="NCBI Taxonomy" id="1045004"/>
    <lineage>
        <taxon>Bacteria</taxon>
        <taxon>Bacillati</taxon>
        <taxon>Bacillota</taxon>
        <taxon>Bacilli</taxon>
        <taxon>Lactobacillales</taxon>
        <taxon>Lactobacillaceae</taxon>
        <taxon>Oenococcus</taxon>
    </lineage>
</organism>
<dbReference type="RefSeq" id="WP_007746721.1">
    <property type="nucleotide sequence ID" value="NZ_CM001398.1"/>
</dbReference>
<keyword evidence="2" id="KW-0812">Transmembrane</keyword>
<dbReference type="STRING" id="336988.NT96_01640"/>
<evidence type="ECO:0000313" key="3">
    <source>
        <dbReference type="EMBL" id="EHN59675.1"/>
    </source>
</evidence>
<dbReference type="EMBL" id="AFVZ01000001">
    <property type="protein sequence ID" value="EHN59675.1"/>
    <property type="molecule type" value="Genomic_DNA"/>
</dbReference>
<dbReference type="HOGENOM" id="CLU_1487608_0_0_9"/>
<proteinExistence type="predicted"/>
<feature type="region of interest" description="Disordered" evidence="1">
    <location>
        <begin position="61"/>
        <end position="87"/>
    </location>
</feature>
<feature type="transmembrane region" description="Helical" evidence="2">
    <location>
        <begin position="32"/>
        <end position="50"/>
    </location>
</feature>
<name>G9WG67_9LACO</name>
<keyword evidence="2" id="KW-1133">Transmembrane helix</keyword>